<evidence type="ECO:0000313" key="14">
    <source>
        <dbReference type="Proteomes" id="UP000807504"/>
    </source>
</evidence>
<dbReference type="PROSITE" id="PS51450">
    <property type="entry name" value="LRR"/>
    <property type="match status" value="3"/>
</dbReference>
<evidence type="ECO:0000256" key="4">
    <source>
        <dbReference type="ARBA" id="ARBA00022729"/>
    </source>
</evidence>
<dbReference type="InterPro" id="IPR000483">
    <property type="entry name" value="Cys-rich_flank_reg_C"/>
</dbReference>
<dbReference type="GO" id="GO:0048608">
    <property type="term" value="P:reproductive structure development"/>
    <property type="evidence" value="ECO:0007669"/>
    <property type="project" value="UniProtKB-ARBA"/>
</dbReference>
<dbReference type="PROSITE" id="PS50025">
    <property type="entry name" value="LAM_G_DOMAIN"/>
    <property type="match status" value="1"/>
</dbReference>
<dbReference type="GO" id="GO:0010160">
    <property type="term" value="P:formation of animal organ boundary"/>
    <property type="evidence" value="ECO:0007669"/>
    <property type="project" value="UniProtKB-ARBA"/>
</dbReference>
<evidence type="ECO:0000256" key="9">
    <source>
        <dbReference type="SAM" id="MobiDB-lite"/>
    </source>
</evidence>
<dbReference type="Gene3D" id="2.10.25.10">
    <property type="entry name" value="Laminin"/>
    <property type="match status" value="7"/>
</dbReference>
<evidence type="ECO:0000256" key="3">
    <source>
        <dbReference type="ARBA" id="ARBA00022614"/>
    </source>
</evidence>
<dbReference type="FunFam" id="2.10.25.10:FF:000142">
    <property type="entry name" value="Crumbs cell polarity complex component 2"/>
    <property type="match status" value="1"/>
</dbReference>
<dbReference type="InterPro" id="IPR000742">
    <property type="entry name" value="EGF"/>
</dbReference>
<dbReference type="PROSITE" id="PS01187">
    <property type="entry name" value="EGF_CA"/>
    <property type="match status" value="2"/>
</dbReference>
<evidence type="ECO:0000256" key="5">
    <source>
        <dbReference type="ARBA" id="ARBA00022737"/>
    </source>
</evidence>
<dbReference type="CDD" id="cd00110">
    <property type="entry name" value="LamG"/>
    <property type="match status" value="1"/>
</dbReference>
<dbReference type="Pfam" id="PF24626">
    <property type="entry name" value="SH3_Tf2-1"/>
    <property type="match status" value="1"/>
</dbReference>
<dbReference type="FunFam" id="2.10.25.10:FF:000729">
    <property type="entry name" value="Blast:Protein slit"/>
    <property type="match status" value="1"/>
</dbReference>
<protein>
    <submittedName>
        <fullName evidence="13">Protein slit like protein</fullName>
    </submittedName>
</protein>
<gene>
    <name evidence="13" type="ORF">HNY73_009320</name>
</gene>
<feature type="domain" description="EGF-like" evidence="12">
    <location>
        <begin position="384"/>
        <end position="420"/>
    </location>
</feature>
<feature type="domain" description="EGF-like" evidence="12">
    <location>
        <begin position="308"/>
        <end position="343"/>
    </location>
</feature>
<dbReference type="InterPro" id="IPR032675">
    <property type="entry name" value="LRR_dom_sf"/>
</dbReference>
<dbReference type="PROSITE" id="PS01186">
    <property type="entry name" value="EGF_2"/>
    <property type="match status" value="7"/>
</dbReference>
<dbReference type="InterPro" id="IPR001791">
    <property type="entry name" value="Laminin_G"/>
</dbReference>
<feature type="compositionally biased region" description="Polar residues" evidence="9">
    <location>
        <begin position="122"/>
        <end position="135"/>
    </location>
</feature>
<keyword evidence="4" id="KW-0732">Signal</keyword>
<dbReference type="PRINTS" id="PR00010">
    <property type="entry name" value="EGFBLOOD"/>
</dbReference>
<feature type="domain" description="EGF-like" evidence="12">
    <location>
        <begin position="422"/>
        <end position="460"/>
    </location>
</feature>
<keyword evidence="1" id="KW-0217">Developmental protein</keyword>
<dbReference type="InterPro" id="IPR001611">
    <property type="entry name" value="Leu-rich_rpt"/>
</dbReference>
<keyword evidence="6 8" id="KW-1015">Disulfide bond</keyword>
<keyword evidence="5" id="KW-0677">Repeat</keyword>
<dbReference type="InterPro" id="IPR003591">
    <property type="entry name" value="Leu-rich_rpt_typical-subtyp"/>
</dbReference>
<evidence type="ECO:0000313" key="13">
    <source>
        <dbReference type="EMBL" id="KAF8787754.1"/>
    </source>
</evidence>
<feature type="disulfide bond" evidence="8">
    <location>
        <begin position="752"/>
        <end position="761"/>
    </location>
</feature>
<dbReference type="SMART" id="SM00179">
    <property type="entry name" value="EGF_CA"/>
    <property type="match status" value="7"/>
</dbReference>
<dbReference type="Proteomes" id="UP000807504">
    <property type="component" value="Unassembled WGS sequence"/>
</dbReference>
<feature type="disulfide bond" evidence="8">
    <location>
        <begin position="488"/>
        <end position="497"/>
    </location>
</feature>
<evidence type="ECO:0000259" key="10">
    <source>
        <dbReference type="PROSITE" id="PS01225"/>
    </source>
</evidence>
<dbReference type="SMART" id="SM00041">
    <property type="entry name" value="CT"/>
    <property type="match status" value="1"/>
</dbReference>
<evidence type="ECO:0000256" key="2">
    <source>
        <dbReference type="ARBA" id="ARBA00022536"/>
    </source>
</evidence>
<dbReference type="GO" id="GO:0022407">
    <property type="term" value="P:regulation of cell-cell adhesion"/>
    <property type="evidence" value="ECO:0007669"/>
    <property type="project" value="UniProtKB-ARBA"/>
</dbReference>
<evidence type="ECO:0000256" key="8">
    <source>
        <dbReference type="PROSITE-ProRule" id="PRU00076"/>
    </source>
</evidence>
<dbReference type="PROSITE" id="PS01225">
    <property type="entry name" value="CTCK_2"/>
    <property type="match status" value="1"/>
</dbReference>
<dbReference type="GO" id="GO:0005509">
    <property type="term" value="F:calcium ion binding"/>
    <property type="evidence" value="ECO:0007669"/>
    <property type="project" value="InterPro"/>
</dbReference>
<dbReference type="GO" id="GO:0048568">
    <property type="term" value="P:embryonic organ development"/>
    <property type="evidence" value="ECO:0007669"/>
    <property type="project" value="UniProtKB-ARBA"/>
</dbReference>
<dbReference type="GO" id="GO:0007548">
    <property type="term" value="P:sex differentiation"/>
    <property type="evidence" value="ECO:0007669"/>
    <property type="project" value="UniProtKB-ARBA"/>
</dbReference>
<dbReference type="Pfam" id="PF13855">
    <property type="entry name" value="LRR_8"/>
    <property type="match status" value="1"/>
</dbReference>
<reference evidence="13" key="2">
    <citation type="submission" date="2020-06" db="EMBL/GenBank/DDBJ databases">
        <authorList>
            <person name="Sheffer M."/>
        </authorList>
    </citation>
    <scope>NUCLEOTIDE SEQUENCE</scope>
</reference>
<dbReference type="Gene3D" id="2.60.120.200">
    <property type="match status" value="1"/>
</dbReference>
<proteinExistence type="predicted"/>
<dbReference type="GO" id="GO:0009986">
    <property type="term" value="C:cell surface"/>
    <property type="evidence" value="ECO:0007669"/>
    <property type="project" value="UniProtKB-ARBA"/>
</dbReference>
<dbReference type="FunFam" id="2.10.25.10:FF:000587">
    <property type="entry name" value="Slit 2"/>
    <property type="match status" value="1"/>
</dbReference>
<dbReference type="SMART" id="SM00282">
    <property type="entry name" value="LamG"/>
    <property type="match status" value="1"/>
</dbReference>
<feature type="domain" description="Laminin G" evidence="11">
    <location>
        <begin position="548"/>
        <end position="721"/>
    </location>
</feature>
<dbReference type="SMART" id="SM00082">
    <property type="entry name" value="LRRCT"/>
    <property type="match status" value="1"/>
</dbReference>
<dbReference type="FunFam" id="2.10.25.10:FF:000054">
    <property type="entry name" value="Slit guidance ligand 2"/>
    <property type="match status" value="1"/>
</dbReference>
<keyword evidence="2 8" id="KW-0245">EGF-like domain</keyword>
<dbReference type="InterPro" id="IPR001881">
    <property type="entry name" value="EGF-like_Ca-bd_dom"/>
</dbReference>
<dbReference type="AlphaFoldDB" id="A0A8T0F959"/>
<feature type="disulfide bond" evidence="8">
    <location>
        <begin position="730"/>
        <end position="740"/>
    </location>
</feature>
<feature type="region of interest" description="Disordered" evidence="9">
    <location>
        <begin position="103"/>
        <end position="141"/>
    </location>
</feature>
<accession>A0A8T0F959</accession>
<feature type="disulfide bond" evidence="8">
    <location>
        <begin position="513"/>
        <end position="523"/>
    </location>
</feature>
<keyword evidence="3" id="KW-0433">Leucine-rich repeat</keyword>
<dbReference type="Pfam" id="PF02210">
    <property type="entry name" value="Laminin_G_2"/>
    <property type="match status" value="1"/>
</dbReference>
<evidence type="ECO:0000256" key="7">
    <source>
        <dbReference type="ARBA" id="ARBA00023180"/>
    </source>
</evidence>
<organism evidence="13 14">
    <name type="scientific">Argiope bruennichi</name>
    <name type="common">Wasp spider</name>
    <name type="synonym">Aranea bruennichi</name>
    <dbReference type="NCBI Taxonomy" id="94029"/>
    <lineage>
        <taxon>Eukaryota</taxon>
        <taxon>Metazoa</taxon>
        <taxon>Ecdysozoa</taxon>
        <taxon>Arthropoda</taxon>
        <taxon>Chelicerata</taxon>
        <taxon>Arachnida</taxon>
        <taxon>Araneae</taxon>
        <taxon>Araneomorphae</taxon>
        <taxon>Entelegynae</taxon>
        <taxon>Araneoidea</taxon>
        <taxon>Araneidae</taxon>
        <taxon>Argiope</taxon>
    </lineage>
</organism>
<dbReference type="CDD" id="cd00054">
    <property type="entry name" value="EGF_CA"/>
    <property type="match status" value="5"/>
</dbReference>
<feature type="disulfide bond" evidence="8">
    <location>
        <begin position="333"/>
        <end position="342"/>
    </location>
</feature>
<dbReference type="Gene3D" id="3.80.10.10">
    <property type="entry name" value="Ribonuclease Inhibitor"/>
    <property type="match status" value="1"/>
</dbReference>
<dbReference type="InterPro" id="IPR051355">
    <property type="entry name" value="Notch/Slit_guidance"/>
</dbReference>
<dbReference type="PROSITE" id="PS00010">
    <property type="entry name" value="ASX_HYDROXYL"/>
    <property type="match status" value="3"/>
</dbReference>
<feature type="disulfide bond" evidence="8">
    <location>
        <begin position="372"/>
        <end position="381"/>
    </location>
</feature>
<comment type="caution">
    <text evidence="8">Lacks conserved residue(s) required for the propagation of feature annotation.</text>
</comment>
<name>A0A8T0F959_ARGBR</name>
<feature type="disulfide bond" evidence="8">
    <location>
        <begin position="410"/>
        <end position="419"/>
    </location>
</feature>
<feature type="disulfide bond" evidence="8">
    <location>
        <begin position="536"/>
        <end position="545"/>
    </location>
</feature>
<dbReference type="PROSITE" id="PS50026">
    <property type="entry name" value="EGF_3"/>
    <property type="match status" value="7"/>
</dbReference>
<dbReference type="EMBL" id="JABXBU010000015">
    <property type="protein sequence ID" value="KAF8787754.1"/>
    <property type="molecule type" value="Genomic_DNA"/>
</dbReference>
<dbReference type="InterPro" id="IPR006207">
    <property type="entry name" value="Cys_knot_C"/>
</dbReference>
<dbReference type="GO" id="GO:0008201">
    <property type="term" value="F:heparin binding"/>
    <property type="evidence" value="ECO:0007669"/>
    <property type="project" value="TreeGrafter"/>
</dbReference>
<dbReference type="FunFam" id="2.10.25.10:FF:000080">
    <property type="entry name" value="Neurogenic locus notch 1"/>
    <property type="match status" value="1"/>
</dbReference>
<evidence type="ECO:0000259" key="11">
    <source>
        <dbReference type="PROSITE" id="PS50025"/>
    </source>
</evidence>
<dbReference type="SUPFAM" id="SSF57196">
    <property type="entry name" value="EGF/Laminin"/>
    <property type="match status" value="6"/>
</dbReference>
<dbReference type="FunFam" id="2.10.25.10:FF:000556">
    <property type="entry name" value="Blast:Protein slit"/>
    <property type="match status" value="1"/>
</dbReference>
<dbReference type="InterPro" id="IPR056924">
    <property type="entry name" value="SH3_Tf2-1"/>
</dbReference>
<dbReference type="GO" id="GO:0007411">
    <property type="term" value="P:axon guidance"/>
    <property type="evidence" value="ECO:0007669"/>
    <property type="project" value="TreeGrafter"/>
</dbReference>
<comment type="caution">
    <text evidence="13">The sequence shown here is derived from an EMBL/GenBank/DDBJ whole genome shotgun (WGS) entry which is preliminary data.</text>
</comment>
<dbReference type="Pfam" id="PF00008">
    <property type="entry name" value="EGF"/>
    <property type="match status" value="6"/>
</dbReference>
<dbReference type="FunFam" id="2.60.120.200:FF:000134">
    <property type="entry name" value="Slit 2"/>
    <property type="match status" value="1"/>
</dbReference>
<dbReference type="InterPro" id="IPR018097">
    <property type="entry name" value="EGF_Ca-bd_CS"/>
</dbReference>
<dbReference type="SMART" id="SM00181">
    <property type="entry name" value="EGF"/>
    <property type="match status" value="7"/>
</dbReference>
<keyword evidence="7" id="KW-0325">Glycoprotein</keyword>
<evidence type="ECO:0000259" key="12">
    <source>
        <dbReference type="PROSITE" id="PS50026"/>
    </source>
</evidence>
<dbReference type="PANTHER" id="PTHR45836">
    <property type="entry name" value="SLIT HOMOLOG"/>
    <property type="match status" value="1"/>
</dbReference>
<dbReference type="SUPFAM" id="SSF52058">
    <property type="entry name" value="L domain-like"/>
    <property type="match status" value="1"/>
</dbReference>
<feature type="domain" description="EGF-like" evidence="12">
    <location>
        <begin position="726"/>
        <end position="762"/>
    </location>
</feature>
<feature type="domain" description="EGF-like" evidence="12">
    <location>
        <begin position="345"/>
        <end position="382"/>
    </location>
</feature>
<dbReference type="GO" id="GO:0048495">
    <property type="term" value="F:Roundabout binding"/>
    <property type="evidence" value="ECO:0007669"/>
    <property type="project" value="TreeGrafter"/>
</dbReference>
<feature type="domain" description="CTCK" evidence="10">
    <location>
        <begin position="772"/>
        <end position="820"/>
    </location>
</feature>
<feature type="domain" description="EGF-like" evidence="12">
    <location>
        <begin position="509"/>
        <end position="546"/>
    </location>
</feature>
<dbReference type="InterPro" id="IPR013320">
    <property type="entry name" value="ConA-like_dom_sf"/>
</dbReference>
<dbReference type="SUPFAM" id="SSF49899">
    <property type="entry name" value="Concanavalin A-like lectins/glucanases"/>
    <property type="match status" value="1"/>
</dbReference>
<keyword evidence="14" id="KW-1185">Reference proteome</keyword>
<dbReference type="PANTHER" id="PTHR45836:SF4">
    <property type="entry name" value="PROTEIN SLIT"/>
    <property type="match status" value="1"/>
</dbReference>
<dbReference type="PROSITE" id="PS00022">
    <property type="entry name" value="EGF_1"/>
    <property type="match status" value="7"/>
</dbReference>
<feature type="disulfide bond" evidence="8">
    <location>
        <begin position="450"/>
        <end position="459"/>
    </location>
</feature>
<reference evidence="13" key="1">
    <citation type="journal article" date="2020" name="bioRxiv">
        <title>Chromosome-level reference genome of the European wasp spider Argiope bruennichi: a resource for studies on range expansion and evolutionary adaptation.</title>
        <authorList>
            <person name="Sheffer M.M."/>
            <person name="Hoppe A."/>
            <person name="Krehenwinkel H."/>
            <person name="Uhl G."/>
            <person name="Kuss A.W."/>
            <person name="Jensen L."/>
            <person name="Jensen C."/>
            <person name="Gillespie R.G."/>
            <person name="Hoff K.J."/>
            <person name="Prost S."/>
        </authorList>
    </citation>
    <scope>NUCLEOTIDE SEQUENCE</scope>
</reference>
<evidence type="ECO:0000256" key="6">
    <source>
        <dbReference type="ARBA" id="ARBA00023157"/>
    </source>
</evidence>
<dbReference type="InterPro" id="IPR000152">
    <property type="entry name" value="EGF-type_Asp/Asn_hydroxyl_site"/>
</dbReference>
<evidence type="ECO:0000256" key="1">
    <source>
        <dbReference type="ARBA" id="ARBA00022473"/>
    </source>
</evidence>
<dbReference type="SMART" id="SM00369">
    <property type="entry name" value="LRR_TYP"/>
    <property type="match status" value="3"/>
</dbReference>
<sequence>MNELRERIEMKQDRRKIYYDKNRKQVFYSPGDKVWVTSHPISNKFKRKTSKFAPRRDGPYIILTQRSPTTYEIASPSDPSTSLGTYHTSALRSYSRNMEADTPLHPIRKRGRPPKLNFPFSPGTNRLPDNSNSVSLPRRRRSQRGRMYLDVNDISRMPEDLNIFKDLERLDLSNNQITVLPNNIVSNLSKLSTLILSYNKLQCIQVDSLLGLKSLRILSLQGNDISMIPDGAFRELVSITHIALGANPLYCDCNLRWLSEWIKQDYIEPGIARCAEPRSMKDKLVLTAASDGFVCTGKPEAEVLAKCDACYTFPCQNGATCKPKPLRDYECICAPGYHGAKCEYVIDACYGNPCENGGTCKVLEAGRFSCHCPAGYEGDRCETNIDDCVDNKCENNATCVDLIEEYECRCNPGYTGNYCEKKINFCSKEFNPCKNGATCIDENYSYSCACSLGFTGENCTININDCLDHLCQNGGTCIDGINTYRCQCQDGFSGAFCELENMVDLLYPQTSPCQHHDCKHGVCFMPSNAKDYICKCSQGFTGKRCEFLTSINFHDGSYVELDPLHTKPDAKVSITFATEQSYGVMLYNGESQHLAVELFRGRIRVSYDVGNYPVSTMFSYETVSDGNPHTVELMLMKKNFTMRVDNGTSRTIVNEGVKEYLEVSSPLYIGGVSEEVASSALRQWHLRNTSSFDGCIKDVRLNGKLLDFMIARKQQRVAPGCSELEENKPCKEHLCKKGKCVPLDKSSYECQCRKGWSGEHCDQELFVSAPTCQKEQYREFLEENGCRSTKMIKMANCVGSCGDQCCRPQRIKRRSVRMICHEHSHQTNTIVSSLKPNVKTGQFWRGVEWKVGYQPIPVSIMQFGMEAEGMRKKKAWVTSSISL</sequence>
<feature type="domain" description="EGF-like" evidence="12">
    <location>
        <begin position="462"/>
        <end position="498"/>
    </location>
</feature>